<dbReference type="AlphaFoldDB" id="A0A1I5G003"/>
<evidence type="ECO:0000313" key="9">
    <source>
        <dbReference type="Proteomes" id="UP000199614"/>
    </source>
</evidence>
<accession>A0A1I5G003</accession>
<evidence type="ECO:0000256" key="6">
    <source>
        <dbReference type="RuleBase" id="RU362091"/>
    </source>
</evidence>
<feature type="transmembrane region" description="Helical" evidence="7">
    <location>
        <begin position="86"/>
        <end position="108"/>
    </location>
</feature>
<sequence length="561" mass="59356">MTAQEILRLDPNIVDYLLVAFYFVLVLGIGYAARRSVSSSLDFLLSGRSMPAWITGLAFISANLGAIELIGMVANGAQFGIPTVHYYWLGAIPAMVFLGIVMMPFYYGSQARSVPEFLLKRFNRTTQRVQAVIFAVASILIAGVNLFSLGLVLEALLGWPLYVAIPVAAVVVLGYISLGGLSAAIYTEVLQFFVILALLIPLTVAGLNRVGGWDGLTRAVTEGPSGGADLNAWPGTPLTEIENPFLSVLGIVFGLGFVLSFGYWTTNFAEVQRALSAKSMSAARRTPIIGAFPKALVVLVIVTPGMIAGIMIPQISALKAEGGEAVDGITYNNALSLLMKEVLPNGILGVAIAGLLAAFMAGMAANISSFNTVFTYDIWQDWVRPDRGDRYYLQVGRLVTIIGCVLAIGTAFIASGSQNLMDYIQSLFSFFNAPLFAIFILGLFWKRMTGPSAWIGLLSGTAAAVAVDVLVRVGVLEISNQAGSFLGAIAAFVVGVGVAGAVSMVTAPRAEAELTGLVWSLTPKDARTHSTTGDDAGWYRSPAVLGGAVLVLTVVLYIVVG</sequence>
<evidence type="ECO:0000256" key="1">
    <source>
        <dbReference type="ARBA" id="ARBA00004141"/>
    </source>
</evidence>
<dbReference type="GO" id="GO:0005886">
    <property type="term" value="C:plasma membrane"/>
    <property type="evidence" value="ECO:0007669"/>
    <property type="project" value="TreeGrafter"/>
</dbReference>
<dbReference type="OrthoDB" id="9814523at2"/>
<dbReference type="CDD" id="cd11478">
    <property type="entry name" value="SLC5sbd_u2"/>
    <property type="match status" value="1"/>
</dbReference>
<evidence type="ECO:0000256" key="5">
    <source>
        <dbReference type="ARBA" id="ARBA00023136"/>
    </source>
</evidence>
<evidence type="ECO:0000256" key="2">
    <source>
        <dbReference type="ARBA" id="ARBA00006434"/>
    </source>
</evidence>
<dbReference type="Pfam" id="PF00474">
    <property type="entry name" value="SSF"/>
    <property type="match status" value="1"/>
</dbReference>
<feature type="transmembrane region" description="Helical" evidence="7">
    <location>
        <begin position="129"/>
        <end position="153"/>
    </location>
</feature>
<dbReference type="InterPro" id="IPR001734">
    <property type="entry name" value="Na/solute_symporter"/>
</dbReference>
<feature type="transmembrane region" description="Helical" evidence="7">
    <location>
        <begin position="159"/>
        <end position="178"/>
    </location>
</feature>
<feature type="transmembrane region" description="Helical" evidence="7">
    <location>
        <begin position="13"/>
        <end position="33"/>
    </location>
</feature>
<dbReference type="EMBL" id="FOUY01000042">
    <property type="protein sequence ID" value="SFO29365.1"/>
    <property type="molecule type" value="Genomic_DNA"/>
</dbReference>
<comment type="similarity">
    <text evidence="2 6">Belongs to the sodium:solute symporter (SSF) (TC 2.A.21) family.</text>
</comment>
<evidence type="ECO:0000256" key="7">
    <source>
        <dbReference type="SAM" id="Phobius"/>
    </source>
</evidence>
<feature type="transmembrane region" description="Helical" evidence="7">
    <location>
        <begin position="287"/>
        <end position="312"/>
    </location>
</feature>
<evidence type="ECO:0000313" key="8">
    <source>
        <dbReference type="EMBL" id="SFO29365.1"/>
    </source>
</evidence>
<dbReference type="PANTHER" id="PTHR11819:SF195">
    <property type="entry name" value="SODIUM_GLUCOSE COTRANSPORTER 4"/>
    <property type="match status" value="1"/>
</dbReference>
<feature type="transmembrane region" description="Helical" evidence="7">
    <location>
        <begin position="53"/>
        <end position="74"/>
    </location>
</feature>
<feature type="transmembrane region" description="Helical" evidence="7">
    <location>
        <begin position="452"/>
        <end position="473"/>
    </location>
</feature>
<dbReference type="GO" id="GO:0005412">
    <property type="term" value="F:D-glucose:sodium symporter activity"/>
    <property type="evidence" value="ECO:0007669"/>
    <property type="project" value="TreeGrafter"/>
</dbReference>
<feature type="transmembrane region" description="Helical" evidence="7">
    <location>
        <begin position="543"/>
        <end position="560"/>
    </location>
</feature>
<keyword evidence="3 7" id="KW-0812">Transmembrane</keyword>
<dbReference type="PROSITE" id="PS50283">
    <property type="entry name" value="NA_SOLUT_SYMP_3"/>
    <property type="match status" value="1"/>
</dbReference>
<keyword evidence="9" id="KW-1185">Reference proteome</keyword>
<evidence type="ECO:0000256" key="4">
    <source>
        <dbReference type="ARBA" id="ARBA00022989"/>
    </source>
</evidence>
<dbReference type="Proteomes" id="UP000199614">
    <property type="component" value="Unassembled WGS sequence"/>
</dbReference>
<feature type="transmembrane region" description="Helical" evidence="7">
    <location>
        <begin position="245"/>
        <end position="266"/>
    </location>
</feature>
<dbReference type="InterPro" id="IPR038377">
    <property type="entry name" value="Na/Glc_symporter_sf"/>
</dbReference>
<dbReference type="RefSeq" id="WP_093352698.1">
    <property type="nucleotide sequence ID" value="NZ_FOUY01000042.1"/>
</dbReference>
<feature type="transmembrane region" description="Helical" evidence="7">
    <location>
        <begin position="395"/>
        <end position="417"/>
    </location>
</feature>
<keyword evidence="5 7" id="KW-0472">Membrane</keyword>
<protein>
    <submittedName>
        <fullName evidence="8">Solute:Na+ symporter, SSS family</fullName>
    </submittedName>
</protein>
<organism evidence="8 9">
    <name type="scientific">Pseudonocardia ammonioxydans</name>
    <dbReference type="NCBI Taxonomy" id="260086"/>
    <lineage>
        <taxon>Bacteria</taxon>
        <taxon>Bacillati</taxon>
        <taxon>Actinomycetota</taxon>
        <taxon>Actinomycetes</taxon>
        <taxon>Pseudonocardiales</taxon>
        <taxon>Pseudonocardiaceae</taxon>
        <taxon>Pseudonocardia</taxon>
    </lineage>
</organism>
<feature type="transmembrane region" description="Helical" evidence="7">
    <location>
        <begin position="423"/>
        <end position="445"/>
    </location>
</feature>
<dbReference type="NCBIfam" id="TIGR00813">
    <property type="entry name" value="sss"/>
    <property type="match status" value="1"/>
</dbReference>
<reference evidence="8 9" key="1">
    <citation type="submission" date="2016-10" db="EMBL/GenBank/DDBJ databases">
        <authorList>
            <person name="de Groot N.N."/>
        </authorList>
    </citation>
    <scope>NUCLEOTIDE SEQUENCE [LARGE SCALE GENOMIC DNA]</scope>
    <source>
        <strain evidence="8 9">CGMCC 4.1877</strain>
    </source>
</reference>
<proteinExistence type="inferred from homology"/>
<name>A0A1I5G003_PSUAM</name>
<evidence type="ECO:0000256" key="3">
    <source>
        <dbReference type="ARBA" id="ARBA00022692"/>
    </source>
</evidence>
<feature type="transmembrane region" description="Helical" evidence="7">
    <location>
        <begin position="185"/>
        <end position="207"/>
    </location>
</feature>
<dbReference type="PANTHER" id="PTHR11819">
    <property type="entry name" value="SOLUTE CARRIER FAMILY 5"/>
    <property type="match status" value="1"/>
</dbReference>
<gene>
    <name evidence="8" type="ORF">SAMN05216207_104212</name>
</gene>
<comment type="subcellular location">
    <subcellularLocation>
        <location evidence="1">Membrane</location>
        <topology evidence="1">Multi-pass membrane protein</topology>
    </subcellularLocation>
</comment>
<keyword evidence="4 7" id="KW-1133">Transmembrane helix</keyword>
<feature type="transmembrane region" description="Helical" evidence="7">
    <location>
        <begin position="485"/>
        <end position="507"/>
    </location>
</feature>
<dbReference type="STRING" id="260086.SAMN05216207_104212"/>
<dbReference type="Gene3D" id="1.20.1730.10">
    <property type="entry name" value="Sodium/glucose cotransporter"/>
    <property type="match status" value="1"/>
</dbReference>
<feature type="transmembrane region" description="Helical" evidence="7">
    <location>
        <begin position="347"/>
        <end position="374"/>
    </location>
</feature>